<dbReference type="GO" id="GO:0016874">
    <property type="term" value="F:ligase activity"/>
    <property type="evidence" value="ECO:0007669"/>
    <property type="project" value="UniProtKB-KW"/>
</dbReference>
<comment type="caution">
    <text evidence="2">The sequence shown here is derived from an EMBL/GenBank/DDBJ whole genome shotgun (WGS) entry which is preliminary data.</text>
</comment>
<organism evidence="2 3">
    <name type="scientific">Vibrio olivae</name>
    <dbReference type="NCBI Taxonomy" id="1243002"/>
    <lineage>
        <taxon>Bacteria</taxon>
        <taxon>Pseudomonadati</taxon>
        <taxon>Pseudomonadota</taxon>
        <taxon>Gammaproteobacteria</taxon>
        <taxon>Vibrionales</taxon>
        <taxon>Vibrionaceae</taxon>
        <taxon>Vibrio</taxon>
    </lineage>
</organism>
<reference evidence="2 3" key="1">
    <citation type="submission" date="2024-09" db="EMBL/GenBank/DDBJ databases">
        <authorList>
            <person name="Sun Q."/>
            <person name="Mori K."/>
        </authorList>
    </citation>
    <scope>NUCLEOTIDE SEQUENCE [LARGE SCALE GENOMIC DNA]</scope>
    <source>
        <strain evidence="2 3">CECT 8064</strain>
    </source>
</reference>
<gene>
    <name evidence="2" type="ORF">ACFFUV_06050</name>
</gene>
<sequence length="399" mass="45420">MTCFFSLSSPVKLTLMGVCLFSLIPTLLAQYPVSAWTQWLYLLGLIVLIGYFSLYLSTEPPFFFRLIIILNGLLFLSVAVGFFYRLSLSLPVDKNTFVGFSNPRFISQVQVWLYMPLAYLILTYWPRHRRGGYGLFFVLAVSFSLCFTLDARGALLAVNFGFLCMTIVDRAHRKQWFKMWFTGLTAGLAISLAFFNPLPSYILDIPYEDLQVRTSSSGRIALWLESLESLSFWGKGGGFFVCQPFDFGRPHNAVLNIWIHWGVLSLLSCFALVWLLIKKIWCCRSVRTKALGVNLLVGLSYSLVSGVLDSALSQFTAVLSTAMFWASLSRSEYQSSRFRAARHSVLMVVMLLVLVAVSYRAYLRIEQYPIEVSNDQIKELRFKTQFWGGYNCIESPNQP</sequence>
<feature type="transmembrane region" description="Helical" evidence="1">
    <location>
        <begin position="132"/>
        <end position="149"/>
    </location>
</feature>
<feature type="transmembrane region" description="Helical" evidence="1">
    <location>
        <begin position="257"/>
        <end position="277"/>
    </location>
</feature>
<keyword evidence="3" id="KW-1185">Reference proteome</keyword>
<proteinExistence type="predicted"/>
<evidence type="ECO:0000313" key="3">
    <source>
        <dbReference type="Proteomes" id="UP001589645"/>
    </source>
</evidence>
<accession>A0ABV5HK33</accession>
<keyword evidence="1" id="KW-0472">Membrane</keyword>
<dbReference type="InterPro" id="IPR051533">
    <property type="entry name" value="WaaL-like"/>
</dbReference>
<feature type="transmembrane region" description="Helical" evidence="1">
    <location>
        <begin position="105"/>
        <end position="125"/>
    </location>
</feature>
<dbReference type="EMBL" id="JBHMEP010000001">
    <property type="protein sequence ID" value="MFB9134534.1"/>
    <property type="molecule type" value="Genomic_DNA"/>
</dbReference>
<protein>
    <submittedName>
        <fullName evidence="2">O-antigen ligase family protein</fullName>
    </submittedName>
</protein>
<feature type="transmembrane region" description="Helical" evidence="1">
    <location>
        <begin position="155"/>
        <end position="172"/>
    </location>
</feature>
<keyword evidence="2" id="KW-0436">Ligase</keyword>
<feature type="transmembrane region" description="Helical" evidence="1">
    <location>
        <begin position="289"/>
        <end position="308"/>
    </location>
</feature>
<dbReference type="Proteomes" id="UP001589645">
    <property type="component" value="Unassembled WGS sequence"/>
</dbReference>
<feature type="transmembrane region" description="Helical" evidence="1">
    <location>
        <begin position="63"/>
        <end position="85"/>
    </location>
</feature>
<dbReference type="PANTHER" id="PTHR37422">
    <property type="entry name" value="TEICHURONIC ACID BIOSYNTHESIS PROTEIN TUAE"/>
    <property type="match status" value="1"/>
</dbReference>
<keyword evidence="1" id="KW-0812">Transmembrane</keyword>
<dbReference type="RefSeq" id="WP_390190484.1">
    <property type="nucleotide sequence ID" value="NZ_JBHMEP010000001.1"/>
</dbReference>
<keyword evidence="1" id="KW-1133">Transmembrane helix</keyword>
<dbReference type="PANTHER" id="PTHR37422:SF13">
    <property type="entry name" value="LIPOPOLYSACCHARIDE BIOSYNTHESIS PROTEIN PA4999-RELATED"/>
    <property type="match status" value="1"/>
</dbReference>
<feature type="transmembrane region" description="Helical" evidence="1">
    <location>
        <begin position="345"/>
        <end position="363"/>
    </location>
</feature>
<feature type="transmembrane region" description="Helical" evidence="1">
    <location>
        <begin position="179"/>
        <end position="198"/>
    </location>
</feature>
<evidence type="ECO:0000313" key="2">
    <source>
        <dbReference type="EMBL" id="MFB9134534.1"/>
    </source>
</evidence>
<evidence type="ECO:0000256" key="1">
    <source>
        <dbReference type="SAM" id="Phobius"/>
    </source>
</evidence>
<name>A0ABV5HK33_9VIBR</name>
<feature type="transmembrane region" description="Helical" evidence="1">
    <location>
        <begin position="39"/>
        <end position="56"/>
    </location>
</feature>